<evidence type="ECO:0000313" key="3">
    <source>
        <dbReference type="Proteomes" id="UP000016924"/>
    </source>
</evidence>
<dbReference type="EMBL" id="JH767603">
    <property type="protein sequence ID" value="EON68892.1"/>
    <property type="molecule type" value="Genomic_DNA"/>
</dbReference>
<dbReference type="PANTHER" id="PTHR33112:SF16">
    <property type="entry name" value="HETEROKARYON INCOMPATIBILITY DOMAIN-CONTAINING PROTEIN"/>
    <property type="match status" value="1"/>
</dbReference>
<protein>
    <recommendedName>
        <fullName evidence="1">Heterokaryon incompatibility domain-containing protein</fullName>
    </recommendedName>
</protein>
<dbReference type="AlphaFoldDB" id="R7Z3Z7"/>
<organism evidence="2 3">
    <name type="scientific">Coniosporium apollinis (strain CBS 100218)</name>
    <name type="common">Rock-inhabiting black yeast</name>
    <dbReference type="NCBI Taxonomy" id="1168221"/>
    <lineage>
        <taxon>Eukaryota</taxon>
        <taxon>Fungi</taxon>
        <taxon>Dikarya</taxon>
        <taxon>Ascomycota</taxon>
        <taxon>Pezizomycotina</taxon>
        <taxon>Dothideomycetes</taxon>
        <taxon>Dothideomycetes incertae sedis</taxon>
        <taxon>Coniosporium</taxon>
    </lineage>
</organism>
<evidence type="ECO:0000313" key="2">
    <source>
        <dbReference type="EMBL" id="EON68892.1"/>
    </source>
</evidence>
<reference evidence="3" key="1">
    <citation type="submission" date="2012-06" db="EMBL/GenBank/DDBJ databases">
        <title>The genome sequence of Coniosporium apollinis CBS 100218.</title>
        <authorList>
            <consortium name="The Broad Institute Genome Sequencing Platform"/>
            <person name="Cuomo C."/>
            <person name="Gorbushina A."/>
            <person name="Noack S."/>
            <person name="Walker B."/>
            <person name="Young S.K."/>
            <person name="Zeng Q."/>
            <person name="Gargeya S."/>
            <person name="Fitzgerald M."/>
            <person name="Haas B."/>
            <person name="Abouelleil A."/>
            <person name="Alvarado L."/>
            <person name="Arachchi H.M."/>
            <person name="Berlin A.M."/>
            <person name="Chapman S.B."/>
            <person name="Goldberg J."/>
            <person name="Griggs A."/>
            <person name="Gujja S."/>
            <person name="Hansen M."/>
            <person name="Howarth C."/>
            <person name="Imamovic A."/>
            <person name="Larimer J."/>
            <person name="McCowan C."/>
            <person name="Montmayeur A."/>
            <person name="Murphy C."/>
            <person name="Neiman D."/>
            <person name="Pearson M."/>
            <person name="Priest M."/>
            <person name="Roberts A."/>
            <person name="Saif S."/>
            <person name="Shea T."/>
            <person name="Sisk P."/>
            <person name="Sykes S."/>
            <person name="Wortman J."/>
            <person name="Nusbaum C."/>
            <person name="Birren B."/>
        </authorList>
    </citation>
    <scope>NUCLEOTIDE SEQUENCE [LARGE SCALE GENOMIC DNA]</scope>
    <source>
        <strain evidence="3">CBS 100218</strain>
    </source>
</reference>
<feature type="domain" description="Heterokaryon incompatibility" evidence="1">
    <location>
        <begin position="259"/>
        <end position="338"/>
    </location>
</feature>
<dbReference type="STRING" id="1168221.R7Z3Z7"/>
<dbReference type="GeneID" id="19905461"/>
<gene>
    <name evidence="2" type="ORF">W97_08150</name>
</gene>
<dbReference type="Pfam" id="PF06985">
    <property type="entry name" value="HET"/>
    <property type="match status" value="1"/>
</dbReference>
<name>R7Z3Z7_CONA1</name>
<dbReference type="Proteomes" id="UP000016924">
    <property type="component" value="Unassembled WGS sequence"/>
</dbReference>
<dbReference type="OrthoDB" id="2958217at2759"/>
<accession>R7Z3Z7</accession>
<dbReference type="InterPro" id="IPR010730">
    <property type="entry name" value="HET"/>
</dbReference>
<evidence type="ECO:0000259" key="1">
    <source>
        <dbReference type="Pfam" id="PF06985"/>
    </source>
</evidence>
<dbReference type="PANTHER" id="PTHR33112">
    <property type="entry name" value="DOMAIN PROTEIN, PUTATIVE-RELATED"/>
    <property type="match status" value="1"/>
</dbReference>
<keyword evidence="3" id="KW-1185">Reference proteome</keyword>
<sequence length="344" mass="38842">MSLTGPPEICQSCSQIFMKDRVYELLKAGDLRYERTLGSMLESAEAGCILCRNLLLLGYEESNREGSWYGRPPSRSFYAVDPADPAWPWASEQRCTEDELLEMVCRDQTCVATFTFSGDSRESSWIEVRSSLADDRERAVRQRELDKAMRNDAGSPRGSVELSDMIWLPSSHFEISASIDDPAAEFISKRPKCLDIGSDRAFALARDWITDCEENHEDCPELGHSILPTRVIDVLSHRDIDGDPQRIRLRLGAGECAPYVALSYCWGGAQPFTTTSLTLQDRLQGFFLSSLPRSLQDAVTATRKLGLRYLFVDALCIIQDSQEDKDSEMAKMGEVYHDFRLKFT</sequence>
<proteinExistence type="predicted"/>
<dbReference type="HOGENOM" id="CLU_806567_0_0_1"/>
<dbReference type="RefSeq" id="XP_007784209.1">
    <property type="nucleotide sequence ID" value="XM_007786019.1"/>
</dbReference>